<dbReference type="SUPFAM" id="SSF48403">
    <property type="entry name" value="Ankyrin repeat"/>
    <property type="match status" value="1"/>
</dbReference>
<evidence type="ECO:0000259" key="3">
    <source>
        <dbReference type="Pfam" id="PF13962"/>
    </source>
</evidence>
<name>A0ABQ9MDB5_HEVBR</name>
<dbReference type="Pfam" id="PF12796">
    <property type="entry name" value="Ank_2"/>
    <property type="match status" value="1"/>
</dbReference>
<protein>
    <recommendedName>
        <fullName evidence="3">PGG domain-containing protein</fullName>
    </recommendedName>
</protein>
<evidence type="ECO:0000313" key="5">
    <source>
        <dbReference type="Proteomes" id="UP001174677"/>
    </source>
</evidence>
<dbReference type="Pfam" id="PF13962">
    <property type="entry name" value="PGG"/>
    <property type="match status" value="1"/>
</dbReference>
<feature type="transmembrane region" description="Helical" evidence="2">
    <location>
        <begin position="341"/>
        <end position="360"/>
    </location>
</feature>
<evidence type="ECO:0000256" key="1">
    <source>
        <dbReference type="PROSITE-ProRule" id="PRU00023"/>
    </source>
</evidence>
<keyword evidence="5" id="KW-1185">Reference proteome</keyword>
<proteinExistence type="predicted"/>
<comment type="caution">
    <text evidence="4">The sequence shown here is derived from an EMBL/GenBank/DDBJ whole genome shotgun (WGS) entry which is preliminary data.</text>
</comment>
<dbReference type="InterPro" id="IPR026961">
    <property type="entry name" value="PGG_dom"/>
</dbReference>
<sequence>MDMLMNSSEEGKIDHLYAAIQENPHILDLIEEIPFAETPLHAAASVGHIQHAMEIMRLKPSFARKSNQEGFTPIHFAVQKEHYQLVLWLVDMDSDLVRVEGREGITPLHYTALHIALKNNMFEAFEFLVGRLQWDCHEQARYWEKRILNWKDVEGNTVLHIATPRNQPQASSFSKHNTPMDILDECEFQTQDSGRKLRKILSRAGATRASAIPCTATLSDTLTKKMSTLEKWALSRYREKASMSDENRNAVLGVAVLTATATYQAVLSPPGGVWQGDPSLLPSKFDDTNTGDANNGAIHLMGSPVMFYLFPLVWSLFSALNTTTFFFSIEIIYSLLPRRPLIVLPLVIRLFLCYGISWYVVQSNGIILYSSVVAVAAMSMCLWGLVKQFQKAWSGLAHLIADNPKIERQKS</sequence>
<keyword evidence="2" id="KW-0472">Membrane</keyword>
<organism evidence="4 5">
    <name type="scientific">Hevea brasiliensis</name>
    <name type="common">Para rubber tree</name>
    <name type="synonym">Siphonia brasiliensis</name>
    <dbReference type="NCBI Taxonomy" id="3981"/>
    <lineage>
        <taxon>Eukaryota</taxon>
        <taxon>Viridiplantae</taxon>
        <taxon>Streptophyta</taxon>
        <taxon>Embryophyta</taxon>
        <taxon>Tracheophyta</taxon>
        <taxon>Spermatophyta</taxon>
        <taxon>Magnoliopsida</taxon>
        <taxon>eudicotyledons</taxon>
        <taxon>Gunneridae</taxon>
        <taxon>Pentapetalae</taxon>
        <taxon>rosids</taxon>
        <taxon>fabids</taxon>
        <taxon>Malpighiales</taxon>
        <taxon>Euphorbiaceae</taxon>
        <taxon>Crotonoideae</taxon>
        <taxon>Micrandreae</taxon>
        <taxon>Hevea</taxon>
    </lineage>
</organism>
<keyword evidence="1" id="KW-0040">ANK repeat</keyword>
<dbReference type="PROSITE" id="PS50297">
    <property type="entry name" value="ANK_REP_REGION"/>
    <property type="match status" value="1"/>
</dbReference>
<feature type="domain" description="PGG" evidence="3">
    <location>
        <begin position="245"/>
        <end position="336"/>
    </location>
</feature>
<feature type="repeat" description="ANK" evidence="1">
    <location>
        <begin position="69"/>
        <end position="101"/>
    </location>
</feature>
<reference evidence="4" key="1">
    <citation type="journal article" date="2023" name="Plant Biotechnol. J.">
        <title>Chromosome-level wild Hevea brasiliensis genome provides new tools for genomic-assisted breeding and valuable loci to elevate rubber yield.</title>
        <authorList>
            <person name="Cheng H."/>
            <person name="Song X."/>
            <person name="Hu Y."/>
            <person name="Wu T."/>
            <person name="Yang Q."/>
            <person name="An Z."/>
            <person name="Feng S."/>
            <person name="Deng Z."/>
            <person name="Wu W."/>
            <person name="Zeng X."/>
            <person name="Tu M."/>
            <person name="Wang X."/>
            <person name="Huang H."/>
        </authorList>
    </citation>
    <scope>NUCLEOTIDE SEQUENCE</scope>
    <source>
        <strain evidence="4">MT/VB/25A 57/8</strain>
    </source>
</reference>
<dbReference type="EMBL" id="JARPOI010000007">
    <property type="protein sequence ID" value="KAJ9176933.1"/>
    <property type="molecule type" value="Genomic_DNA"/>
</dbReference>
<dbReference type="InterPro" id="IPR036770">
    <property type="entry name" value="Ankyrin_rpt-contain_sf"/>
</dbReference>
<evidence type="ECO:0000256" key="2">
    <source>
        <dbReference type="SAM" id="Phobius"/>
    </source>
</evidence>
<dbReference type="PROSITE" id="PS50088">
    <property type="entry name" value="ANK_REPEAT"/>
    <property type="match status" value="1"/>
</dbReference>
<dbReference type="Proteomes" id="UP001174677">
    <property type="component" value="Chromosome 7"/>
</dbReference>
<evidence type="ECO:0000313" key="4">
    <source>
        <dbReference type="EMBL" id="KAJ9176933.1"/>
    </source>
</evidence>
<dbReference type="PANTHER" id="PTHR24128">
    <property type="entry name" value="HOMEOBOX PROTEIN WARIAI"/>
    <property type="match status" value="1"/>
</dbReference>
<feature type="transmembrane region" description="Helical" evidence="2">
    <location>
        <begin position="366"/>
        <end position="386"/>
    </location>
</feature>
<gene>
    <name evidence="4" type="ORF">P3X46_012194</name>
</gene>
<accession>A0ABQ9MDB5</accession>
<feature type="transmembrane region" description="Helical" evidence="2">
    <location>
        <begin position="305"/>
        <end position="329"/>
    </location>
</feature>
<keyword evidence="2" id="KW-0812">Transmembrane</keyword>
<dbReference type="Gene3D" id="1.25.40.20">
    <property type="entry name" value="Ankyrin repeat-containing domain"/>
    <property type="match status" value="1"/>
</dbReference>
<dbReference type="InterPro" id="IPR002110">
    <property type="entry name" value="Ankyrin_rpt"/>
</dbReference>
<dbReference type="PANTHER" id="PTHR24128:SF24">
    <property type="entry name" value="ANKYRIN REPEAT PROTEIN"/>
    <property type="match status" value="1"/>
</dbReference>
<keyword evidence="2" id="KW-1133">Transmembrane helix</keyword>
<dbReference type="SMART" id="SM00248">
    <property type="entry name" value="ANK"/>
    <property type="match status" value="3"/>
</dbReference>